<dbReference type="AlphaFoldDB" id="A0AB34HTB2"/>
<dbReference type="PANTHER" id="PTHR16088:SF3">
    <property type="entry name" value="GON-4-LIKE PROTEIN"/>
    <property type="match status" value="1"/>
</dbReference>
<proteinExistence type="predicted"/>
<sequence length="109" mass="12471">MRKSSAKQQQEVERVKPQSEKVHQTLILDPAQRRRLQQQMQQKELGTFAQSSIALHHQFNPKFQTLFQPCNLMGAVQLIEDFNTHVSVDWSPRKAVKKTVVATGTTTNS</sequence>
<evidence type="ECO:0000256" key="2">
    <source>
        <dbReference type="ARBA" id="ARBA00023163"/>
    </source>
</evidence>
<accession>A0AB34HTB2</accession>
<evidence type="ECO:0000313" key="5">
    <source>
        <dbReference type="EMBL" id="KAJ8794190.1"/>
    </source>
</evidence>
<evidence type="ECO:0000256" key="3">
    <source>
        <dbReference type="ARBA" id="ARBA00023242"/>
    </source>
</evidence>
<reference evidence="5 6" key="1">
    <citation type="submission" date="2022-11" db="EMBL/GenBank/DDBJ databases">
        <title>Whole genome sequence of Eschrichtius robustus ER-17-0199.</title>
        <authorList>
            <person name="Bruniche-Olsen A."/>
            <person name="Black A.N."/>
            <person name="Fields C.J."/>
            <person name="Walden K."/>
            <person name="Dewoody J.A."/>
        </authorList>
    </citation>
    <scope>NUCLEOTIDE SEQUENCE [LARGE SCALE GENOMIC DNA]</scope>
    <source>
        <strain evidence="5">ER-17-0199</strain>
        <tissue evidence="5">Blubber</tissue>
    </source>
</reference>
<evidence type="ECO:0000256" key="1">
    <source>
        <dbReference type="ARBA" id="ARBA00023015"/>
    </source>
</evidence>
<keyword evidence="6" id="KW-1185">Reference proteome</keyword>
<organism evidence="5 6">
    <name type="scientific">Eschrichtius robustus</name>
    <name type="common">California gray whale</name>
    <name type="synonym">Eschrichtius gibbosus</name>
    <dbReference type="NCBI Taxonomy" id="9764"/>
    <lineage>
        <taxon>Eukaryota</taxon>
        <taxon>Metazoa</taxon>
        <taxon>Chordata</taxon>
        <taxon>Craniata</taxon>
        <taxon>Vertebrata</taxon>
        <taxon>Euteleostomi</taxon>
        <taxon>Mammalia</taxon>
        <taxon>Eutheria</taxon>
        <taxon>Laurasiatheria</taxon>
        <taxon>Artiodactyla</taxon>
        <taxon>Whippomorpha</taxon>
        <taxon>Cetacea</taxon>
        <taxon>Mysticeti</taxon>
        <taxon>Eschrichtiidae</taxon>
        <taxon>Eschrichtius</taxon>
    </lineage>
</organism>
<keyword evidence="2" id="KW-0804">Transcription</keyword>
<keyword evidence="3" id="KW-0539">Nucleus</keyword>
<evidence type="ECO:0000313" key="6">
    <source>
        <dbReference type="Proteomes" id="UP001159641"/>
    </source>
</evidence>
<dbReference type="GO" id="GO:0006355">
    <property type="term" value="P:regulation of DNA-templated transcription"/>
    <property type="evidence" value="ECO:0007669"/>
    <property type="project" value="TreeGrafter"/>
</dbReference>
<feature type="region of interest" description="Disordered" evidence="4">
    <location>
        <begin position="1"/>
        <end position="24"/>
    </location>
</feature>
<gene>
    <name evidence="5" type="ORF">J1605_003336</name>
</gene>
<dbReference type="GO" id="GO:0005634">
    <property type="term" value="C:nucleus"/>
    <property type="evidence" value="ECO:0007669"/>
    <property type="project" value="TreeGrafter"/>
</dbReference>
<evidence type="ECO:0000256" key="4">
    <source>
        <dbReference type="SAM" id="MobiDB-lite"/>
    </source>
</evidence>
<feature type="compositionally biased region" description="Basic and acidic residues" evidence="4">
    <location>
        <begin position="10"/>
        <end position="23"/>
    </location>
</feature>
<dbReference type="InterPro" id="IPR052435">
    <property type="entry name" value="YY1-Transcr_Regul"/>
</dbReference>
<keyword evidence="1" id="KW-0805">Transcription regulation</keyword>
<protein>
    <submittedName>
        <fullName evidence="5">Uncharacterized protein</fullName>
    </submittedName>
</protein>
<dbReference type="Proteomes" id="UP001159641">
    <property type="component" value="Unassembled WGS sequence"/>
</dbReference>
<dbReference type="EMBL" id="JAIQCJ010000871">
    <property type="protein sequence ID" value="KAJ8794190.1"/>
    <property type="molecule type" value="Genomic_DNA"/>
</dbReference>
<comment type="caution">
    <text evidence="5">The sequence shown here is derived from an EMBL/GenBank/DDBJ whole genome shotgun (WGS) entry which is preliminary data.</text>
</comment>
<name>A0AB34HTB2_ESCRO</name>
<dbReference type="PANTHER" id="PTHR16088">
    <property type="entry name" value="YY1 ASSOCIATED PROTEIN-RELATED"/>
    <property type="match status" value="1"/>
</dbReference>
<dbReference type="GO" id="GO:0003712">
    <property type="term" value="F:transcription coregulator activity"/>
    <property type="evidence" value="ECO:0007669"/>
    <property type="project" value="TreeGrafter"/>
</dbReference>